<dbReference type="GO" id="GO:0005096">
    <property type="term" value="F:GTPase activator activity"/>
    <property type="evidence" value="ECO:0007669"/>
    <property type="project" value="UniProtKB-KW"/>
</dbReference>
<evidence type="ECO:0000256" key="3">
    <source>
        <dbReference type="ARBA" id="ARBA00015817"/>
    </source>
</evidence>
<dbReference type="EMBL" id="JANBPT010000060">
    <property type="protein sequence ID" value="KAJ1928770.1"/>
    <property type="molecule type" value="Genomic_DNA"/>
</dbReference>
<dbReference type="Proteomes" id="UP001150569">
    <property type="component" value="Unassembled WGS sequence"/>
</dbReference>
<dbReference type="PANTHER" id="PTHR21422:SF9">
    <property type="entry name" value="RAB3 GTPASE-ACTIVATING PROTEIN CATALYTIC SUBUNIT"/>
    <property type="match status" value="1"/>
</dbReference>
<feature type="region of interest" description="Disordered" evidence="6">
    <location>
        <begin position="1172"/>
        <end position="1195"/>
    </location>
</feature>
<sequence>MATVAEPGRSDQSLGDDAYEIVSNTPATATTSWDQCTPTVEAVLREWGLTEDSIGSSGNRSRRTSTVTSPTLTAGRPLSAHLSNISSISRPAQAGDPPPSLGRLPPGSIPGSPTFINGVPFLQDSLVQLDDRRTFRLAYSCHPVLAAHPAGLGGVGGGGGGTGPGSRRASVNSPLSSPAPTFFPLTPPTDTYLNGQPTRYHVLHRWAGEGRILVLTLDLPNVASPTSGLSPPRSPHGPAAPPTSPPTLSLASTISSTLGFTSAPPTRHHTISEETAKSLLAILATSLRTVRCTLPIFIPVGEADEQLYLGYRLTWAGIARAAPTTTSTAAGPVPLPPLATETHYRTTALDHTPHNYSYVEGLLQLFTRSVAWNRVLPGADLAPTGATTAATAAAAAAESASIASMFSALTRSFRPAITRSSPGAYLSPRDLTRMAVTYRYQFRNVEDRHWREVVLAALAANTSSASATATPLTTPLTSPRTPSFARSTLPVPDLPLDPLGQALLTALSVGPLHNPLVQIAVDIHFPLLPCTRYLSEDDEVILDASRSASAWTVSGQFVGPAHENLRLSDALEDSVSYWIQLNDYAHLRTPSSPASLVSSTWASVRGLLPSTSSRLSDTLPRPRRPSKVDLPGDCIEALQRTLEIVLDAEYLPTGPPGDPGLGNLPNTTVDVIGRSRHGTAVPFGSVLWNLIHLLTNVTRLYSTPFAPLRPTDLLRVLWPHFVRALRWHWENLILIPHVNDQEIHDIYGWRPYDDDTRARRRSGNPLQVTLTATSHMGSNRRRAATRGEEEPFNPEISPINLRYNVLHQKLAMLNACIASKRRAERKLAATQGAEMTARYERLVRTGEVGSDSGGHLRSPAGSPTRASTFPVTKFPTSNLAPAVHHPVQADPSLGNRRRRLMSFLREGRDAQAGSDVTRPWARAISDPDYDHVQVPESEYNRLTDEDSDTDEAEEVAIVEPTHSVRTDAFARADNDESDIVDDDDASSIFSDRSEHATHSPHLQPPRMGDPAVASMANAPVATSIHTPPSLSSNGPSLATVLASVNLQPNNDVADNDVPTSPSITSTSSTQLATALLREGHAYPADHLTLLGSGEPMWIPETQESPLMTEDMLQDQEQYLVGLGASPQAALRRAQTLSAQLFSDMQAFKAANPGCVLADFVRWHSPRDWVTETVEEDTRDEGTSRECGGPQPTSPVVVSAMGNALVRVASTRRPAGRRVAAEPVPEGNQEAEDEQVTVQVEGEPWQDSATESADEGTNDHCPTEPTGPSCPRVKDTNPEITPQVNSDSSVTAEPVGQLSLRMSEPDNLWQQLWAAARPVPISRQKPLFSHRREADQVLAFLEALSAEDVFRNLLPTTLLTSYQALRATPVVTHLPYLRTHLQQFADEFRRFDWPHRAYSGSTVAMDRRRERLMSQLRTVESGLGRALALLHRFPRQFNLVNRLLRDKEATVDLTDQIPGLTRLVSTAGRQPVDGSSGNDDNVPLGSLYAVGSRQARQRRASAVLPTLTNPGSGGGGGGGGDSSEREAVAALFYSYDPSSRRLARQEYVFQTLNFPDTVSNRLYVMIGDGMRMCETMVQNVPAGTNK</sequence>
<comment type="subcellular location">
    <subcellularLocation>
        <location evidence="1">Cytoplasm</location>
    </subcellularLocation>
</comment>
<feature type="compositionally biased region" description="Pro residues" evidence="6">
    <location>
        <begin position="232"/>
        <end position="245"/>
    </location>
</feature>
<proteinExistence type="inferred from homology"/>
<keyword evidence="4" id="KW-0343">GTPase activation</keyword>
<feature type="region of interest" description="Disordered" evidence="6">
    <location>
        <begin position="1211"/>
        <end position="1292"/>
    </location>
</feature>
<dbReference type="Pfam" id="PF13890">
    <property type="entry name" value="Rab3-GTPase_cat"/>
    <property type="match status" value="2"/>
</dbReference>
<comment type="caution">
    <text evidence="8">The sequence shown here is derived from an EMBL/GenBank/DDBJ whole genome shotgun (WGS) entry which is preliminary data.</text>
</comment>
<organism evidence="8 9">
    <name type="scientific">Tieghemiomyces parasiticus</name>
    <dbReference type="NCBI Taxonomy" id="78921"/>
    <lineage>
        <taxon>Eukaryota</taxon>
        <taxon>Fungi</taxon>
        <taxon>Fungi incertae sedis</taxon>
        <taxon>Zoopagomycota</taxon>
        <taxon>Kickxellomycotina</taxon>
        <taxon>Dimargaritomycetes</taxon>
        <taxon>Dimargaritales</taxon>
        <taxon>Dimargaritaceae</taxon>
        <taxon>Tieghemiomyces</taxon>
    </lineage>
</organism>
<evidence type="ECO:0000256" key="2">
    <source>
        <dbReference type="ARBA" id="ARBA00008856"/>
    </source>
</evidence>
<feature type="compositionally biased region" description="Basic and acidic residues" evidence="6">
    <location>
        <begin position="962"/>
        <end position="974"/>
    </location>
</feature>
<feature type="compositionally biased region" description="Acidic residues" evidence="6">
    <location>
        <begin position="975"/>
        <end position="985"/>
    </location>
</feature>
<evidence type="ECO:0000313" key="9">
    <source>
        <dbReference type="Proteomes" id="UP001150569"/>
    </source>
</evidence>
<feature type="compositionally biased region" description="Low complexity" evidence="6">
    <location>
        <begin position="53"/>
        <end position="75"/>
    </location>
</feature>
<dbReference type="OrthoDB" id="17346at2759"/>
<accession>A0A9W8AK54</accession>
<feature type="region of interest" description="Disordered" evidence="6">
    <location>
        <begin position="846"/>
        <end position="894"/>
    </location>
</feature>
<feature type="region of interest" description="Disordered" evidence="6">
    <location>
        <begin position="960"/>
        <end position="1012"/>
    </location>
</feature>
<feature type="compositionally biased region" description="Polar residues" evidence="6">
    <location>
        <begin position="1277"/>
        <end position="1290"/>
    </location>
</feature>
<feature type="compositionally biased region" description="Gly residues" evidence="6">
    <location>
        <begin position="1510"/>
        <end position="1520"/>
    </location>
</feature>
<feature type="compositionally biased region" description="Polar residues" evidence="6">
    <location>
        <begin position="864"/>
        <end position="879"/>
    </location>
</feature>
<dbReference type="InterPro" id="IPR026147">
    <property type="entry name" value="Rab3GAP1_conserved"/>
</dbReference>
<evidence type="ECO:0000256" key="6">
    <source>
        <dbReference type="SAM" id="MobiDB-lite"/>
    </source>
</evidence>
<feature type="domain" description="Rab3GAP catalytic subunit conserved" evidence="7">
    <location>
        <begin position="1077"/>
        <end position="1182"/>
    </location>
</feature>
<feature type="region of interest" description="Disordered" evidence="6">
    <location>
        <begin position="156"/>
        <end position="175"/>
    </location>
</feature>
<evidence type="ECO:0000259" key="7">
    <source>
        <dbReference type="Pfam" id="PF13890"/>
    </source>
</evidence>
<gene>
    <name evidence="8" type="ORF">IWQ60_001770</name>
</gene>
<reference evidence="8" key="1">
    <citation type="submission" date="2022-07" db="EMBL/GenBank/DDBJ databases">
        <title>Phylogenomic reconstructions and comparative analyses of Kickxellomycotina fungi.</title>
        <authorList>
            <person name="Reynolds N.K."/>
            <person name="Stajich J.E."/>
            <person name="Barry K."/>
            <person name="Grigoriev I.V."/>
            <person name="Crous P."/>
            <person name="Smith M.E."/>
        </authorList>
    </citation>
    <scope>NUCLEOTIDE SEQUENCE</scope>
    <source>
        <strain evidence="8">RSA 861</strain>
    </source>
</reference>
<feature type="region of interest" description="Disordered" evidence="6">
    <location>
        <begin position="1498"/>
        <end position="1522"/>
    </location>
</feature>
<dbReference type="InterPro" id="IPR045700">
    <property type="entry name" value="Rab3GAP1"/>
</dbReference>
<feature type="region of interest" description="Disordered" evidence="6">
    <location>
        <begin position="224"/>
        <end position="248"/>
    </location>
</feature>
<evidence type="ECO:0000256" key="4">
    <source>
        <dbReference type="ARBA" id="ARBA00022468"/>
    </source>
</evidence>
<comment type="similarity">
    <text evidence="2">Belongs to the Rab3-GAP catalytic subunit family.</text>
</comment>
<keyword evidence="5" id="KW-0963">Cytoplasm</keyword>
<keyword evidence="9" id="KW-1185">Reference proteome</keyword>
<dbReference type="GO" id="GO:0005737">
    <property type="term" value="C:cytoplasm"/>
    <property type="evidence" value="ECO:0007669"/>
    <property type="project" value="UniProtKB-SubCell"/>
</dbReference>
<feature type="region of interest" description="Disordered" evidence="6">
    <location>
        <begin position="51"/>
        <end position="77"/>
    </location>
</feature>
<evidence type="ECO:0000313" key="8">
    <source>
        <dbReference type="EMBL" id="KAJ1928770.1"/>
    </source>
</evidence>
<dbReference type="PANTHER" id="PTHR21422">
    <property type="entry name" value="RAB3 GTPASE-ACTIVATING PROTEIN CATALYTIC SUBUNIT"/>
    <property type="match status" value="1"/>
</dbReference>
<name>A0A9W8AK54_9FUNG</name>
<evidence type="ECO:0000256" key="5">
    <source>
        <dbReference type="ARBA" id="ARBA00022490"/>
    </source>
</evidence>
<evidence type="ECO:0000256" key="1">
    <source>
        <dbReference type="ARBA" id="ARBA00004496"/>
    </source>
</evidence>
<feature type="domain" description="Rab3GAP catalytic subunit conserved" evidence="7">
    <location>
        <begin position="1286"/>
        <end position="1341"/>
    </location>
</feature>
<protein>
    <recommendedName>
        <fullName evidence="3">Rab3 GTPase-activating protein catalytic subunit</fullName>
    </recommendedName>
</protein>